<accession>A0A845SF55</accession>
<protein>
    <submittedName>
        <fullName evidence="7">Uncharacterized protein</fullName>
    </submittedName>
</protein>
<reference evidence="7 8" key="2">
    <citation type="submission" date="2020-02" db="EMBL/GenBank/DDBJ databases">
        <title>The new genus of Enterobacteriales.</title>
        <authorList>
            <person name="Kim I.S."/>
        </authorList>
    </citation>
    <scope>NUCLEOTIDE SEQUENCE [LARGE SCALE GENOMIC DNA]</scope>
    <source>
        <strain evidence="7 8">SAP-6</strain>
    </source>
</reference>
<keyword evidence="2" id="KW-1003">Cell membrane</keyword>
<evidence type="ECO:0000256" key="5">
    <source>
        <dbReference type="ARBA" id="ARBA00023136"/>
    </source>
</evidence>
<evidence type="ECO:0000313" key="8">
    <source>
        <dbReference type="Proteomes" id="UP000461443"/>
    </source>
</evidence>
<evidence type="ECO:0000256" key="4">
    <source>
        <dbReference type="ARBA" id="ARBA00022989"/>
    </source>
</evidence>
<dbReference type="EMBL" id="WUBS01000004">
    <property type="protein sequence ID" value="NDL62509.1"/>
    <property type="molecule type" value="Genomic_DNA"/>
</dbReference>
<evidence type="ECO:0000313" key="7">
    <source>
        <dbReference type="EMBL" id="NDL62509.1"/>
    </source>
</evidence>
<comment type="subcellular location">
    <subcellularLocation>
        <location evidence="1">Cell membrane</location>
        <topology evidence="1">Single-pass membrane protein</topology>
    </subcellularLocation>
</comment>
<evidence type="ECO:0000256" key="2">
    <source>
        <dbReference type="ARBA" id="ARBA00022475"/>
    </source>
</evidence>
<keyword evidence="5 6" id="KW-0472">Membrane</keyword>
<sequence length="90" mass="10167">MNEFGFDTVNIASMAIAVVTFIVCLVVWFYLNRASVRANEQISLLNELLEQQKKQTELLLRLGQGNNPDSDAKTLPTGESIMFKDFIAER</sequence>
<keyword evidence="8" id="KW-1185">Reference proteome</keyword>
<gene>
    <name evidence="7" type="ORF">GRH90_07040</name>
</gene>
<dbReference type="AlphaFoldDB" id="A0A845SF55"/>
<reference evidence="7 8" key="1">
    <citation type="submission" date="2019-12" db="EMBL/GenBank/DDBJ databases">
        <authorList>
            <person name="Lee S.D."/>
        </authorList>
    </citation>
    <scope>NUCLEOTIDE SEQUENCE [LARGE SCALE GENOMIC DNA]</scope>
    <source>
        <strain evidence="7 8">SAP-6</strain>
    </source>
</reference>
<evidence type="ECO:0000256" key="3">
    <source>
        <dbReference type="ARBA" id="ARBA00022692"/>
    </source>
</evidence>
<dbReference type="Proteomes" id="UP000461443">
    <property type="component" value="Unassembled WGS sequence"/>
</dbReference>
<keyword evidence="3 6" id="KW-0812">Transmembrane</keyword>
<organism evidence="7 8">
    <name type="scientific">Acerihabitans arboris</name>
    <dbReference type="NCBI Taxonomy" id="2691583"/>
    <lineage>
        <taxon>Bacteria</taxon>
        <taxon>Pseudomonadati</taxon>
        <taxon>Pseudomonadota</taxon>
        <taxon>Gammaproteobacteria</taxon>
        <taxon>Enterobacterales</taxon>
        <taxon>Pectobacteriaceae</taxon>
        <taxon>Acerihabitans</taxon>
    </lineage>
</organism>
<evidence type="ECO:0000256" key="1">
    <source>
        <dbReference type="ARBA" id="ARBA00004162"/>
    </source>
</evidence>
<dbReference type="Pfam" id="PF13974">
    <property type="entry name" value="YebO"/>
    <property type="match status" value="1"/>
</dbReference>
<dbReference type="GO" id="GO:0005886">
    <property type="term" value="C:plasma membrane"/>
    <property type="evidence" value="ECO:0007669"/>
    <property type="project" value="UniProtKB-SubCell"/>
</dbReference>
<feature type="transmembrane region" description="Helical" evidence="6">
    <location>
        <begin position="12"/>
        <end position="31"/>
    </location>
</feature>
<proteinExistence type="predicted"/>
<keyword evidence="4 6" id="KW-1133">Transmembrane helix</keyword>
<dbReference type="InterPro" id="IPR025594">
    <property type="entry name" value="YebO"/>
</dbReference>
<dbReference type="RefSeq" id="WP_162365232.1">
    <property type="nucleotide sequence ID" value="NZ_WUBS01000004.1"/>
</dbReference>
<evidence type="ECO:0000256" key="6">
    <source>
        <dbReference type="SAM" id="Phobius"/>
    </source>
</evidence>
<comment type="caution">
    <text evidence="7">The sequence shown here is derived from an EMBL/GenBank/DDBJ whole genome shotgun (WGS) entry which is preliminary data.</text>
</comment>
<name>A0A845SF55_9GAMM</name>